<reference evidence="9 10" key="1">
    <citation type="submission" date="2016-06" db="EMBL/GenBank/DDBJ databases">
        <authorList>
            <person name="Kjaerup R.B."/>
            <person name="Dalgaard T.S."/>
            <person name="Juul-Madsen H.R."/>
        </authorList>
    </citation>
    <scope>NUCLEOTIDE SEQUENCE [LARGE SCALE GENOMIC DNA]</scope>
    <source>
        <strain evidence="9 10">CECT 8886</strain>
    </source>
</reference>
<sequence length="439" mass="50389">MKVGVVWFGDDLRCSDQSMLWKAAQEMDYLVCLYCDEPHQRRPSRYSTQGMSGIRRDFLVQALNDLTIKLNALGQTLFVSTMDAVAGLSLLFDTVPISHLYRNHHGGWDEQQSLNRLTKLYPDVHLHIDHGLSLFSPSQLPFSGSKLPDTFTQFRHLVEEISPLSPLPTPRTLPPVPQFDMPLIRPWQIEHVESNGAFTGGEYAAVSQLSDYFSTNLPSHYKEVRNSLDGWENSTKFSPWLAQGSLSPRQIKASIDAYERNHGANESTYWIYFELLWREYFHWYATCYGKQLFLPSGLSGKQTHGSYYAERFRKWCQGNTPYPLVNACMKQLNQTGFISNRGRQLAASCLINELSIDWRYGAAYFEEQLIDYSVGSNWGNWQYIAGVGADPRGGRHFNLAKQTEQYDPQNHFIHKWQGHRFDESLDSVDAADWPIYPTS</sequence>
<dbReference type="PANTHER" id="PTHR11455:SF22">
    <property type="entry name" value="CRYPTOCHROME DASH"/>
    <property type="match status" value="1"/>
</dbReference>
<keyword evidence="5 7" id="KW-0157">Chromophore</keyword>
<protein>
    <recommendedName>
        <fullName evidence="2 7">Cryptochrome DASH</fullName>
    </recommendedName>
</protein>
<dbReference type="RefSeq" id="WP_067012020.1">
    <property type="nucleotide sequence ID" value="NZ_FLOB01000001.1"/>
</dbReference>
<keyword evidence="3 6" id="KW-0285">Flavoprotein</keyword>
<evidence type="ECO:0000256" key="7">
    <source>
        <dbReference type="RuleBase" id="RU367151"/>
    </source>
</evidence>
<dbReference type="AlphaFoldDB" id="A0A1A8T2L5"/>
<evidence type="ECO:0000256" key="2">
    <source>
        <dbReference type="ARBA" id="ARBA00017881"/>
    </source>
</evidence>
<feature type="binding site" evidence="6">
    <location>
        <begin position="234"/>
        <end position="238"/>
    </location>
    <ligand>
        <name>FAD</name>
        <dbReference type="ChEBI" id="CHEBI:57692"/>
    </ligand>
</feature>
<dbReference type="OrthoDB" id="9772484at2"/>
<dbReference type="SUPFAM" id="SSF52425">
    <property type="entry name" value="Cryptochrome/photolyase, N-terminal domain"/>
    <property type="match status" value="1"/>
</dbReference>
<dbReference type="GO" id="GO:0003677">
    <property type="term" value="F:DNA binding"/>
    <property type="evidence" value="ECO:0007669"/>
    <property type="project" value="TreeGrafter"/>
</dbReference>
<dbReference type="Pfam" id="PF00875">
    <property type="entry name" value="DNA_photolyase"/>
    <property type="match status" value="1"/>
</dbReference>
<accession>A0A1A8T2L5</accession>
<name>A0A1A8T2L5_9GAMM</name>
<dbReference type="SUPFAM" id="SSF48173">
    <property type="entry name" value="Cryptochrome/photolyase FAD-binding domain"/>
    <property type="match status" value="1"/>
</dbReference>
<dbReference type="NCBIfam" id="TIGR02765">
    <property type="entry name" value="crypto_DASH"/>
    <property type="match status" value="1"/>
</dbReference>
<evidence type="ECO:0000256" key="6">
    <source>
        <dbReference type="PIRSR" id="PIRSR602081-1"/>
    </source>
</evidence>
<gene>
    <name evidence="9" type="primary">cry1</name>
    <name evidence="9" type="ORF">MSP8886_00317</name>
</gene>
<dbReference type="InterPro" id="IPR014133">
    <property type="entry name" value="Cry_DASH"/>
</dbReference>
<comment type="function">
    <text evidence="7">May have a photoreceptor function.</text>
</comment>
<dbReference type="PROSITE" id="PS51645">
    <property type="entry name" value="PHR_CRY_ALPHA_BETA"/>
    <property type="match status" value="1"/>
</dbReference>
<dbReference type="PRINTS" id="PR00147">
    <property type="entry name" value="DNAPHOTLYASE"/>
</dbReference>
<proteinExistence type="inferred from homology"/>
<dbReference type="Proteomes" id="UP000092544">
    <property type="component" value="Unassembled WGS sequence"/>
</dbReference>
<dbReference type="GO" id="GO:0000719">
    <property type="term" value="P:photoreactive repair"/>
    <property type="evidence" value="ECO:0007669"/>
    <property type="project" value="TreeGrafter"/>
</dbReference>
<comment type="cofactor">
    <cofactor evidence="6 7">
        <name>FAD</name>
        <dbReference type="ChEBI" id="CHEBI:57692"/>
    </cofactor>
    <text evidence="6 7">Binds 1 FAD per subunit.</text>
</comment>
<evidence type="ECO:0000256" key="3">
    <source>
        <dbReference type="ARBA" id="ARBA00022630"/>
    </source>
</evidence>
<dbReference type="InterPro" id="IPR006050">
    <property type="entry name" value="DNA_photolyase_N"/>
</dbReference>
<dbReference type="PANTHER" id="PTHR11455">
    <property type="entry name" value="CRYPTOCHROME"/>
    <property type="match status" value="1"/>
</dbReference>
<comment type="similarity">
    <text evidence="1 7">Belongs to the DNA photolyase class-1 family.</text>
</comment>
<evidence type="ECO:0000313" key="10">
    <source>
        <dbReference type="Proteomes" id="UP000092544"/>
    </source>
</evidence>
<organism evidence="9 10">
    <name type="scientific">Marinomonas spartinae</name>
    <dbReference type="NCBI Taxonomy" id="1792290"/>
    <lineage>
        <taxon>Bacteria</taxon>
        <taxon>Pseudomonadati</taxon>
        <taxon>Pseudomonadota</taxon>
        <taxon>Gammaproteobacteria</taxon>
        <taxon>Oceanospirillales</taxon>
        <taxon>Oceanospirillaceae</taxon>
        <taxon>Marinomonas</taxon>
    </lineage>
</organism>
<dbReference type="GO" id="GO:0071949">
    <property type="term" value="F:FAD binding"/>
    <property type="evidence" value="ECO:0007669"/>
    <property type="project" value="TreeGrafter"/>
</dbReference>
<feature type="domain" description="Photolyase/cryptochrome alpha/beta" evidence="8">
    <location>
        <begin position="2"/>
        <end position="132"/>
    </location>
</feature>
<feature type="binding site" evidence="6">
    <location>
        <position position="221"/>
    </location>
    <ligand>
        <name>FAD</name>
        <dbReference type="ChEBI" id="CHEBI:57692"/>
    </ligand>
</feature>
<dbReference type="InterPro" id="IPR036155">
    <property type="entry name" value="Crypto/Photolyase_N_sf"/>
</dbReference>
<evidence type="ECO:0000256" key="5">
    <source>
        <dbReference type="ARBA" id="ARBA00022991"/>
    </source>
</evidence>
<dbReference type="Pfam" id="PF03441">
    <property type="entry name" value="FAD_binding_7"/>
    <property type="match status" value="1"/>
</dbReference>
<evidence type="ECO:0000259" key="8">
    <source>
        <dbReference type="PROSITE" id="PS51645"/>
    </source>
</evidence>
<comment type="cofactor">
    <cofactor evidence="7">
        <name>(6R)-5,10-methylene-5,6,7,8-tetrahydrofolate</name>
        <dbReference type="ChEBI" id="CHEBI:15636"/>
    </cofactor>
    <text evidence="7">Binds 1 5,10-methenyltetrahydrofolate (MTHF) per subunit.</text>
</comment>
<dbReference type="InterPro" id="IPR005101">
    <property type="entry name" value="Cryptochr/Photolyase_FAD-bd"/>
</dbReference>
<keyword evidence="4 6" id="KW-0274">FAD</keyword>
<dbReference type="Gene3D" id="3.40.50.620">
    <property type="entry name" value="HUPs"/>
    <property type="match status" value="1"/>
</dbReference>
<dbReference type="GO" id="GO:0003913">
    <property type="term" value="F:DNA photolyase activity"/>
    <property type="evidence" value="ECO:0007669"/>
    <property type="project" value="InterPro"/>
</dbReference>
<evidence type="ECO:0000313" key="9">
    <source>
        <dbReference type="EMBL" id="SBS25577.1"/>
    </source>
</evidence>
<keyword evidence="10" id="KW-1185">Reference proteome</keyword>
<dbReference type="InterPro" id="IPR002081">
    <property type="entry name" value="Cryptochrome/DNA_photolyase_1"/>
</dbReference>
<evidence type="ECO:0000256" key="1">
    <source>
        <dbReference type="ARBA" id="ARBA00005862"/>
    </source>
</evidence>
<dbReference type="InterPro" id="IPR014729">
    <property type="entry name" value="Rossmann-like_a/b/a_fold"/>
</dbReference>
<dbReference type="STRING" id="1792290.MSP8886_00317"/>
<dbReference type="InterPro" id="IPR036134">
    <property type="entry name" value="Crypto/Photolyase_FAD-like_sf"/>
</dbReference>
<dbReference type="Gene3D" id="1.25.40.80">
    <property type="match status" value="1"/>
</dbReference>
<dbReference type="Gene3D" id="1.10.579.10">
    <property type="entry name" value="DNA Cyclobutane Dipyrimidine Photolyase, subunit A, domain 3"/>
    <property type="match status" value="1"/>
</dbReference>
<dbReference type="EMBL" id="FLOB01000001">
    <property type="protein sequence ID" value="SBS25577.1"/>
    <property type="molecule type" value="Genomic_DNA"/>
</dbReference>
<evidence type="ECO:0000256" key="4">
    <source>
        <dbReference type="ARBA" id="ARBA00022827"/>
    </source>
</evidence>